<keyword evidence="1" id="KW-1277">Toxin-antitoxin system</keyword>
<name>A0A845QI44_9FIRM</name>
<organism evidence="2 3">
    <name type="scientific">Anaerotruncus colihominis</name>
    <dbReference type="NCBI Taxonomy" id="169435"/>
    <lineage>
        <taxon>Bacteria</taxon>
        <taxon>Bacillati</taxon>
        <taxon>Bacillota</taxon>
        <taxon>Clostridia</taxon>
        <taxon>Eubacteriales</taxon>
        <taxon>Oscillospiraceae</taxon>
        <taxon>Anaerotruncus</taxon>
    </lineage>
</organism>
<dbReference type="AlphaFoldDB" id="A0A845QI44"/>
<dbReference type="EMBL" id="QXWK01000001">
    <property type="protein sequence ID" value="NBH60357.1"/>
    <property type="molecule type" value="Genomic_DNA"/>
</dbReference>
<dbReference type="RefSeq" id="WP_160200648.1">
    <property type="nucleotide sequence ID" value="NZ_QXWK01000001.1"/>
</dbReference>
<gene>
    <name evidence="2" type="ORF">D0435_01535</name>
</gene>
<dbReference type="Pfam" id="PF05016">
    <property type="entry name" value="ParE_toxin"/>
    <property type="match status" value="1"/>
</dbReference>
<dbReference type="NCBIfam" id="TIGR02385">
    <property type="entry name" value="RelE_StbE"/>
    <property type="match status" value="1"/>
</dbReference>
<accession>A0A845QI44</accession>
<dbReference type="InterPro" id="IPR035093">
    <property type="entry name" value="RelE/ParE_toxin_dom_sf"/>
</dbReference>
<dbReference type="Proteomes" id="UP000446866">
    <property type="component" value="Unassembled WGS sequence"/>
</dbReference>
<keyword evidence="3" id="KW-1185">Reference proteome</keyword>
<dbReference type="Gene3D" id="3.30.2310.20">
    <property type="entry name" value="RelE-like"/>
    <property type="match status" value="1"/>
</dbReference>
<reference evidence="2 3" key="1">
    <citation type="submission" date="2018-08" db="EMBL/GenBank/DDBJ databases">
        <title>Murine metabolic-syndrome-specific gut microbial biobank.</title>
        <authorList>
            <person name="Liu C."/>
        </authorList>
    </citation>
    <scope>NUCLEOTIDE SEQUENCE [LARGE SCALE GENOMIC DNA]</scope>
    <source>
        <strain evidence="2 3">28</strain>
    </source>
</reference>
<protein>
    <submittedName>
        <fullName evidence="2">Type II toxin-antitoxin system RelE/ParE family toxin</fullName>
    </submittedName>
</protein>
<evidence type="ECO:0000313" key="3">
    <source>
        <dbReference type="Proteomes" id="UP000446866"/>
    </source>
</evidence>
<dbReference type="InterPro" id="IPR007712">
    <property type="entry name" value="RelE/ParE_toxin"/>
</dbReference>
<proteinExistence type="predicted"/>
<evidence type="ECO:0000313" key="2">
    <source>
        <dbReference type="EMBL" id="NBH60357.1"/>
    </source>
</evidence>
<comment type="caution">
    <text evidence="2">The sequence shown here is derived from an EMBL/GenBank/DDBJ whole genome shotgun (WGS) entry which is preliminary data.</text>
</comment>
<evidence type="ECO:0000256" key="1">
    <source>
        <dbReference type="ARBA" id="ARBA00022649"/>
    </source>
</evidence>
<sequence length="110" mass="12849">MGNKLHYSPEALKDLDEIWDYISFDLCSVDAAAKTVDKIINKVSRLEDFAEIGASLSSIIDTESEYRFLVIGMYLIFYRISGQDIYIDRILYARRNYMRILFPDEENSDM</sequence>